<dbReference type="Pfam" id="PF07686">
    <property type="entry name" value="V-set"/>
    <property type="match status" value="1"/>
</dbReference>
<dbReference type="Ensembl" id="ENSEAST00005067780.1">
    <property type="protein sequence ID" value="ENSEASP00005054584.1"/>
    <property type="gene ID" value="ENSEASG00005031522.1"/>
</dbReference>
<dbReference type="SUPFAM" id="SSF48726">
    <property type="entry name" value="Immunoglobulin"/>
    <property type="match status" value="1"/>
</dbReference>
<dbReference type="Gene3D" id="2.60.40.10">
    <property type="entry name" value="Immunoglobulins"/>
    <property type="match status" value="1"/>
</dbReference>
<feature type="chain" id="PRO_5040156873" description="Ig-like domain-containing protein" evidence="9">
    <location>
        <begin position="24"/>
        <end position="113"/>
    </location>
</feature>
<evidence type="ECO:0000256" key="4">
    <source>
        <dbReference type="ARBA" id="ARBA00023136"/>
    </source>
</evidence>
<dbReference type="PANTHER" id="PTHR19339">
    <property type="entry name" value="T CELL RECEPTOR ALPHA VARIABLE 39"/>
    <property type="match status" value="1"/>
</dbReference>
<keyword evidence="3 9" id="KW-0732">Signal</keyword>
<dbReference type="PANTHER" id="PTHR19339:SF2">
    <property type="entry name" value="T CELL RECEPTOR ALPHA VARIABLE 22"/>
    <property type="match status" value="1"/>
</dbReference>
<evidence type="ECO:0000256" key="3">
    <source>
        <dbReference type="ARBA" id="ARBA00022729"/>
    </source>
</evidence>
<dbReference type="AlphaFoldDB" id="A0A9L0JMZ4"/>
<keyword evidence="4" id="KW-0472">Membrane</keyword>
<proteinExistence type="predicted"/>
<feature type="domain" description="Ig-like" evidence="10">
    <location>
        <begin position="10"/>
        <end position="113"/>
    </location>
</feature>
<organism evidence="11 12">
    <name type="scientific">Equus asinus</name>
    <name type="common">Donkey</name>
    <name type="synonym">Equus africanus asinus</name>
    <dbReference type="NCBI Taxonomy" id="9793"/>
    <lineage>
        <taxon>Eukaryota</taxon>
        <taxon>Metazoa</taxon>
        <taxon>Chordata</taxon>
        <taxon>Craniata</taxon>
        <taxon>Vertebrata</taxon>
        <taxon>Euteleostomi</taxon>
        <taxon>Mammalia</taxon>
        <taxon>Eutheria</taxon>
        <taxon>Laurasiatheria</taxon>
        <taxon>Perissodactyla</taxon>
        <taxon>Equidae</taxon>
        <taxon>Equus</taxon>
    </lineage>
</organism>
<dbReference type="GO" id="GO:0042101">
    <property type="term" value="C:T cell receptor complex"/>
    <property type="evidence" value="ECO:0007669"/>
    <property type="project" value="UniProtKB-KW"/>
</dbReference>
<dbReference type="InterPro" id="IPR013106">
    <property type="entry name" value="Ig_V-set"/>
</dbReference>
<keyword evidence="12" id="KW-1185">Reference proteome</keyword>
<reference evidence="11" key="2">
    <citation type="submission" date="2025-08" db="UniProtKB">
        <authorList>
            <consortium name="Ensembl"/>
        </authorList>
    </citation>
    <scope>IDENTIFICATION</scope>
</reference>
<evidence type="ECO:0000313" key="12">
    <source>
        <dbReference type="Proteomes" id="UP000694387"/>
    </source>
</evidence>
<evidence type="ECO:0000256" key="6">
    <source>
        <dbReference type="ARBA" id="ARBA00023180"/>
    </source>
</evidence>
<dbReference type="InterPro" id="IPR051896">
    <property type="entry name" value="TCR_alpha_variable"/>
</dbReference>
<evidence type="ECO:0000313" key="11">
    <source>
        <dbReference type="Ensembl" id="ENSEASP00005054584.1"/>
    </source>
</evidence>
<evidence type="ECO:0000256" key="9">
    <source>
        <dbReference type="SAM" id="SignalP"/>
    </source>
</evidence>
<dbReference type="GeneTree" id="ENSGT00940000163224"/>
<feature type="signal peptide" evidence="9">
    <location>
        <begin position="1"/>
        <end position="23"/>
    </location>
</feature>
<comment type="subunit">
    <text evidence="7">Alpha-beta TR is a heterodimer composed of an alpha and beta chain; disulfide-linked. The alpha-beta TR is associated with the transmembrane signaling CD3 coreceptor proteins to form the TR-CD3 (TcR or TCR). The assembly of alpha-beta TR heterodimers with CD3 occurs in the endoplasmic reticulum where a single alpha-beta TR heterodimer associates with one CD3D-CD3E heterodimer, one CD3G-CD3E heterodimer and one CD247 homodimer forming a stable octameric structure. CD3D-CD3E and CD3G-CD3E heterodimers preferentially associate with TR alpha and TR beta chains, respectively. The association of the CD247 homodimer is the last step of TcR assembly in the endoplasmic reticulum and is required for transport to the cell surface.</text>
</comment>
<dbReference type="InterPro" id="IPR007110">
    <property type="entry name" value="Ig-like_dom"/>
</dbReference>
<evidence type="ECO:0000256" key="8">
    <source>
        <dbReference type="ARBA" id="ARBA00043266"/>
    </source>
</evidence>
<dbReference type="InterPro" id="IPR036179">
    <property type="entry name" value="Ig-like_dom_sf"/>
</dbReference>
<protein>
    <recommendedName>
        <fullName evidence="10">Ig-like domain-containing protein</fullName>
    </recommendedName>
</protein>
<keyword evidence="2" id="KW-1003">Cell membrane</keyword>
<keyword evidence="5" id="KW-1015">Disulfide bond</keyword>
<dbReference type="SMART" id="SM00406">
    <property type="entry name" value="IGv"/>
    <property type="match status" value="1"/>
</dbReference>
<evidence type="ECO:0000256" key="5">
    <source>
        <dbReference type="ARBA" id="ARBA00023157"/>
    </source>
</evidence>
<reference evidence="11" key="3">
    <citation type="submission" date="2025-09" db="UniProtKB">
        <authorList>
            <consortium name="Ensembl"/>
        </authorList>
    </citation>
    <scope>IDENTIFICATION</scope>
</reference>
<keyword evidence="8" id="KW-1279">T cell receptor</keyword>
<reference evidence="11 12" key="1">
    <citation type="journal article" date="2020" name="Nat. Commun.">
        <title>Donkey genomes provide new insights into domestication and selection for coat color.</title>
        <authorList>
            <person name="Wang"/>
            <person name="C."/>
            <person name="Li"/>
            <person name="H."/>
            <person name="Guo"/>
            <person name="Y."/>
            <person name="Huang"/>
            <person name="J."/>
            <person name="Sun"/>
            <person name="Y."/>
            <person name="Min"/>
            <person name="J."/>
            <person name="Wang"/>
            <person name="J."/>
            <person name="Fang"/>
            <person name="X."/>
            <person name="Zhao"/>
            <person name="Z."/>
            <person name="Wang"/>
            <person name="S."/>
            <person name="Zhang"/>
            <person name="Y."/>
            <person name="Liu"/>
            <person name="Q."/>
            <person name="Jiang"/>
            <person name="Q."/>
            <person name="Wang"/>
            <person name="X."/>
            <person name="Guo"/>
            <person name="Y."/>
            <person name="Yang"/>
            <person name="C."/>
            <person name="Wang"/>
            <person name="Y."/>
            <person name="Tian"/>
            <person name="F."/>
            <person name="Zhuang"/>
            <person name="G."/>
            <person name="Fan"/>
            <person name="Y."/>
            <person name="Gao"/>
            <person name="Q."/>
            <person name="Li"/>
            <person name="Y."/>
            <person name="Ju"/>
            <person name="Z."/>
            <person name="Li"/>
            <person name="J."/>
            <person name="Li"/>
            <person name="R."/>
            <person name="Hou"/>
            <person name="M."/>
            <person name="Yang"/>
            <person name="G."/>
            <person name="Liu"/>
            <person name="G."/>
            <person name="Liu"/>
            <person name="W."/>
            <person name="Guo"/>
            <person name="J."/>
            <person name="Pan"/>
            <person name="S."/>
            <person name="Fan"/>
            <person name="G."/>
            <person name="Zhang"/>
            <person name="W."/>
            <person name="Zhang"/>
            <person name="R."/>
            <person name="Yu"/>
            <person name="J."/>
            <person name="Zhang"/>
            <person name="X."/>
            <person name="Yin"/>
            <person name="Q."/>
            <person name="Ji"/>
            <person name="C."/>
            <person name="Jin"/>
            <person name="Y."/>
            <person name="Yue"/>
            <person name="G."/>
            <person name="Liu"/>
            <person name="M."/>
            <person name="Xu"/>
            <person name="J."/>
            <person name="Liu"/>
            <person name="S."/>
            <person name="Jordana"/>
            <person name="J."/>
            <person name="Noce"/>
            <person name="A."/>
            <person name="Amills"/>
            <person name="M."/>
            <person name="Wu"/>
            <person name="D.D."/>
            <person name="Li"/>
            <person name="S."/>
            <person name="Zhou"/>
            <person name="X. and Zhong"/>
            <person name="J."/>
        </authorList>
    </citation>
    <scope>NUCLEOTIDE SEQUENCE [LARGE SCALE GENOMIC DNA]</scope>
</reference>
<accession>A0A9L0JMZ4</accession>
<evidence type="ECO:0000256" key="7">
    <source>
        <dbReference type="ARBA" id="ARBA00038651"/>
    </source>
</evidence>
<evidence type="ECO:0000256" key="1">
    <source>
        <dbReference type="ARBA" id="ARBA00004236"/>
    </source>
</evidence>
<comment type="subcellular location">
    <subcellularLocation>
        <location evidence="1">Cell membrane</location>
    </subcellularLocation>
</comment>
<keyword evidence="8" id="KW-0391">Immunity</keyword>
<evidence type="ECO:0000259" key="10">
    <source>
        <dbReference type="PROSITE" id="PS50835"/>
    </source>
</evidence>
<name>A0A9L0JMZ4_EQUAS</name>
<evidence type="ECO:0000256" key="2">
    <source>
        <dbReference type="ARBA" id="ARBA00022475"/>
    </source>
</evidence>
<keyword evidence="8" id="KW-1064">Adaptive immunity</keyword>
<dbReference type="Proteomes" id="UP000694387">
    <property type="component" value="Chromosome 2"/>
</dbReference>
<keyword evidence="6" id="KW-0325">Glycoprotein</keyword>
<dbReference type="InterPro" id="IPR013783">
    <property type="entry name" value="Ig-like_fold"/>
</dbReference>
<sequence length="113" mass="12723">MKREELLMVPALIIWMQVSQVNGQQIQQIPPSLLLQEGENFTMYCNSSSTLNSLQWYKQRPGGSPTFLMLLVSAGQMQERERLTARFGETRKHSSLHITAAQTADVGTYFCAG</sequence>
<dbReference type="PROSITE" id="PS50835">
    <property type="entry name" value="IG_LIKE"/>
    <property type="match status" value="1"/>
</dbReference>